<protein>
    <submittedName>
        <fullName evidence="2">Tetratricopeptide repeat protein</fullName>
    </submittedName>
</protein>
<dbReference type="InterPro" id="IPR019734">
    <property type="entry name" value="TPR_rpt"/>
</dbReference>
<feature type="repeat" description="TPR" evidence="1">
    <location>
        <begin position="155"/>
        <end position="188"/>
    </location>
</feature>
<reference evidence="2 3" key="1">
    <citation type="submission" date="2022-10" db="EMBL/GenBank/DDBJ databases">
        <title>Sphingomonas sp.</title>
        <authorList>
            <person name="Jin C."/>
        </authorList>
    </citation>
    <scope>NUCLEOTIDE SEQUENCE [LARGE SCALE GENOMIC DNA]</scope>
    <source>
        <strain evidence="2 3">BN140010</strain>
    </source>
</reference>
<name>A0ABT3JEJ0_9SPHN</name>
<dbReference type="Proteomes" id="UP001526246">
    <property type="component" value="Unassembled WGS sequence"/>
</dbReference>
<comment type="caution">
    <text evidence="2">The sequence shown here is derived from an EMBL/GenBank/DDBJ whole genome shotgun (WGS) entry which is preliminary data.</text>
</comment>
<dbReference type="PROSITE" id="PS50005">
    <property type="entry name" value="TPR"/>
    <property type="match status" value="1"/>
</dbReference>
<dbReference type="InterPro" id="IPR011990">
    <property type="entry name" value="TPR-like_helical_dom_sf"/>
</dbReference>
<evidence type="ECO:0000313" key="3">
    <source>
        <dbReference type="Proteomes" id="UP001526246"/>
    </source>
</evidence>
<dbReference type="Pfam" id="PF14559">
    <property type="entry name" value="TPR_19"/>
    <property type="match status" value="1"/>
</dbReference>
<sequence length="268" mass="28499">MIALLLAAELALAGPPASVSPAMVQAAHALDAGRTEQARRMIAAAVGQGAAEAEVDPLLARLALAEGRNGEALARLREVLRKAPDDTALLVDAATAAARLGANDEAEGFAQRAAARPDAGWQAFNLLGVLADRRRDWAAAEAAYAAALRRTPGTAAVLSNQGWSRLMQGQWREAEQSFAKAAALEPGNRLIADNLELARDALTDDLPRRRAGENDRDYAARLNDAGIGARLLGDEARATAAFTRAVEVRGEWYERAYNNLRVGQTTTR</sequence>
<accession>A0ABT3JEJ0</accession>
<proteinExistence type="predicted"/>
<dbReference type="SMART" id="SM00028">
    <property type="entry name" value="TPR"/>
    <property type="match status" value="3"/>
</dbReference>
<evidence type="ECO:0000256" key="1">
    <source>
        <dbReference type="PROSITE-ProRule" id="PRU00339"/>
    </source>
</evidence>
<gene>
    <name evidence="2" type="ORF">OMW55_05100</name>
</gene>
<keyword evidence="3" id="KW-1185">Reference proteome</keyword>
<dbReference type="EMBL" id="JAPDOB010000001">
    <property type="protein sequence ID" value="MCW3797185.1"/>
    <property type="molecule type" value="Genomic_DNA"/>
</dbReference>
<organism evidence="2 3">
    <name type="scientific">Sphingomonas arvum</name>
    <dbReference type="NCBI Taxonomy" id="2992113"/>
    <lineage>
        <taxon>Bacteria</taxon>
        <taxon>Pseudomonadati</taxon>
        <taxon>Pseudomonadota</taxon>
        <taxon>Alphaproteobacteria</taxon>
        <taxon>Sphingomonadales</taxon>
        <taxon>Sphingomonadaceae</taxon>
        <taxon>Sphingomonas</taxon>
    </lineage>
</organism>
<dbReference type="RefSeq" id="WP_264881332.1">
    <property type="nucleotide sequence ID" value="NZ_JAPDOB010000001.1"/>
</dbReference>
<evidence type="ECO:0000313" key="2">
    <source>
        <dbReference type="EMBL" id="MCW3797185.1"/>
    </source>
</evidence>
<dbReference type="SUPFAM" id="SSF48452">
    <property type="entry name" value="TPR-like"/>
    <property type="match status" value="1"/>
</dbReference>
<dbReference type="Pfam" id="PF13432">
    <property type="entry name" value="TPR_16"/>
    <property type="match status" value="1"/>
</dbReference>
<dbReference type="Gene3D" id="1.25.40.10">
    <property type="entry name" value="Tetratricopeptide repeat domain"/>
    <property type="match status" value="1"/>
</dbReference>
<keyword evidence="1" id="KW-0802">TPR repeat</keyword>